<keyword evidence="4 7" id="KW-0812">Transmembrane</keyword>
<dbReference type="Proteomes" id="UP000474757">
    <property type="component" value="Unassembled WGS sequence"/>
</dbReference>
<dbReference type="GO" id="GO:0055085">
    <property type="term" value="P:transmembrane transport"/>
    <property type="evidence" value="ECO:0007669"/>
    <property type="project" value="InterPro"/>
</dbReference>
<keyword evidence="6 7" id="KW-0472">Membrane</keyword>
<proteinExistence type="inferred from homology"/>
<protein>
    <submittedName>
        <fullName evidence="9">ABC transporter permease</fullName>
    </submittedName>
</protein>
<evidence type="ECO:0000256" key="3">
    <source>
        <dbReference type="ARBA" id="ARBA00022475"/>
    </source>
</evidence>
<dbReference type="Pfam" id="PF00528">
    <property type="entry name" value="BPD_transp_1"/>
    <property type="match status" value="1"/>
</dbReference>
<comment type="caution">
    <text evidence="9">The sequence shown here is derived from an EMBL/GenBank/DDBJ whole genome shotgun (WGS) entry which is preliminary data.</text>
</comment>
<name>A0A6B2JPZ6_9RHOB</name>
<evidence type="ECO:0000256" key="1">
    <source>
        <dbReference type="ARBA" id="ARBA00004651"/>
    </source>
</evidence>
<evidence type="ECO:0000256" key="5">
    <source>
        <dbReference type="ARBA" id="ARBA00022989"/>
    </source>
</evidence>
<keyword evidence="3" id="KW-1003">Cell membrane</keyword>
<comment type="similarity">
    <text evidence="7">Belongs to the binding-protein-dependent transport system permease family.</text>
</comment>
<evidence type="ECO:0000313" key="10">
    <source>
        <dbReference type="Proteomes" id="UP000474757"/>
    </source>
</evidence>
<organism evidence="9 10">
    <name type="scientific">Pseudoroseicyclus tamaricis</name>
    <dbReference type="NCBI Taxonomy" id="2705421"/>
    <lineage>
        <taxon>Bacteria</taxon>
        <taxon>Pseudomonadati</taxon>
        <taxon>Pseudomonadota</taxon>
        <taxon>Alphaproteobacteria</taxon>
        <taxon>Rhodobacterales</taxon>
        <taxon>Paracoccaceae</taxon>
        <taxon>Pseudoroseicyclus</taxon>
    </lineage>
</organism>
<evidence type="ECO:0000256" key="7">
    <source>
        <dbReference type="RuleBase" id="RU363032"/>
    </source>
</evidence>
<dbReference type="RefSeq" id="WP_163889995.1">
    <property type="nucleotide sequence ID" value="NZ_JAAFYS010000001.1"/>
</dbReference>
<dbReference type="InterPro" id="IPR000515">
    <property type="entry name" value="MetI-like"/>
</dbReference>
<dbReference type="SUPFAM" id="SSF161098">
    <property type="entry name" value="MetI-like"/>
    <property type="match status" value="1"/>
</dbReference>
<evidence type="ECO:0000256" key="4">
    <source>
        <dbReference type="ARBA" id="ARBA00022692"/>
    </source>
</evidence>
<gene>
    <name evidence="9" type="ORF">GZA08_03520</name>
</gene>
<feature type="transmembrane region" description="Helical" evidence="7">
    <location>
        <begin position="258"/>
        <end position="280"/>
    </location>
</feature>
<dbReference type="PANTHER" id="PTHR43386">
    <property type="entry name" value="OLIGOPEPTIDE TRANSPORT SYSTEM PERMEASE PROTEIN APPC"/>
    <property type="match status" value="1"/>
</dbReference>
<dbReference type="Pfam" id="PF12911">
    <property type="entry name" value="OppC_N"/>
    <property type="match status" value="1"/>
</dbReference>
<dbReference type="InterPro" id="IPR035906">
    <property type="entry name" value="MetI-like_sf"/>
</dbReference>
<feature type="transmembrane region" description="Helical" evidence="7">
    <location>
        <begin position="32"/>
        <end position="53"/>
    </location>
</feature>
<feature type="transmembrane region" description="Helical" evidence="7">
    <location>
        <begin position="212"/>
        <end position="238"/>
    </location>
</feature>
<dbReference type="EMBL" id="JAAGAB010000001">
    <property type="protein sequence ID" value="NDV00035.1"/>
    <property type="molecule type" value="Genomic_DNA"/>
</dbReference>
<keyword evidence="2 7" id="KW-0813">Transport</keyword>
<dbReference type="GO" id="GO:0005886">
    <property type="term" value="C:plasma membrane"/>
    <property type="evidence" value="ECO:0007669"/>
    <property type="project" value="UniProtKB-SubCell"/>
</dbReference>
<evidence type="ECO:0000259" key="8">
    <source>
        <dbReference type="PROSITE" id="PS50928"/>
    </source>
</evidence>
<keyword evidence="5 7" id="KW-1133">Transmembrane helix</keyword>
<comment type="subcellular location">
    <subcellularLocation>
        <location evidence="1 7">Cell membrane</location>
        <topology evidence="1 7">Multi-pass membrane protein</topology>
    </subcellularLocation>
</comment>
<dbReference type="InterPro" id="IPR025966">
    <property type="entry name" value="OppC_N"/>
</dbReference>
<evidence type="ECO:0000256" key="2">
    <source>
        <dbReference type="ARBA" id="ARBA00022448"/>
    </source>
</evidence>
<dbReference type="CDD" id="cd06261">
    <property type="entry name" value="TM_PBP2"/>
    <property type="match status" value="1"/>
</dbReference>
<evidence type="ECO:0000256" key="6">
    <source>
        <dbReference type="ARBA" id="ARBA00023136"/>
    </source>
</evidence>
<reference evidence="9 10" key="1">
    <citation type="submission" date="2020-02" db="EMBL/GenBank/DDBJ databases">
        <title>Pseudoroseicyclus tamarix, sp. nov., isolated from offshore sediment of a Tamarix chinensis forest.</title>
        <authorList>
            <person name="Gai Y."/>
        </authorList>
    </citation>
    <scope>NUCLEOTIDE SEQUENCE [LARGE SCALE GENOMIC DNA]</scope>
    <source>
        <strain evidence="9 10">CLL3-39</strain>
    </source>
</reference>
<feature type="transmembrane region" description="Helical" evidence="7">
    <location>
        <begin position="140"/>
        <end position="166"/>
    </location>
</feature>
<evidence type="ECO:0000313" key="9">
    <source>
        <dbReference type="EMBL" id="NDV00035.1"/>
    </source>
</evidence>
<sequence>MTAADTQAEAREAIRAPRAPSFLQRFVRNPTAVLSFALLVAFALMAIFAPLIAPGDPMRVNPVVRFTPPGAEYFFGTDNLGRDVFRIVVHGSRTTLLVGLVVTVISMGLATILGLLSGFYRAVDVILMRFVDGLMAFPGIVLATAAAGFLGPAISTVIISLTIVLISPSLRVVRGQVLVVREAQMIEAARATGVPTGRIFRRYILPAVMSPILVQASFIFSAAVLGEAALSFIGVGIGPTDISWGNALTEARNYISQAPWIVIFPGLALMLTILALNLLGDSLRDLLDPRLARRR</sequence>
<dbReference type="PROSITE" id="PS50928">
    <property type="entry name" value="ABC_TM1"/>
    <property type="match status" value="1"/>
</dbReference>
<keyword evidence="10" id="KW-1185">Reference proteome</keyword>
<dbReference type="Gene3D" id="1.10.3720.10">
    <property type="entry name" value="MetI-like"/>
    <property type="match status" value="1"/>
</dbReference>
<dbReference type="InterPro" id="IPR050366">
    <property type="entry name" value="BP-dependent_transpt_permease"/>
</dbReference>
<feature type="transmembrane region" description="Helical" evidence="7">
    <location>
        <begin position="96"/>
        <end position="120"/>
    </location>
</feature>
<dbReference type="PANTHER" id="PTHR43386:SF25">
    <property type="entry name" value="PEPTIDE ABC TRANSPORTER PERMEASE PROTEIN"/>
    <property type="match status" value="1"/>
</dbReference>
<dbReference type="AlphaFoldDB" id="A0A6B2JPZ6"/>
<feature type="domain" description="ABC transmembrane type-1" evidence="8">
    <location>
        <begin position="96"/>
        <end position="280"/>
    </location>
</feature>
<accession>A0A6B2JPZ6</accession>